<organism evidence="1 2">
    <name type="scientific">Enteroscipio rubneri</name>
    <dbReference type="NCBI Taxonomy" id="2070686"/>
    <lineage>
        <taxon>Bacteria</taxon>
        <taxon>Bacillati</taxon>
        <taxon>Actinomycetota</taxon>
        <taxon>Coriobacteriia</taxon>
        <taxon>Eggerthellales</taxon>
        <taxon>Eggerthellaceae</taxon>
        <taxon>Enteroscipio</taxon>
    </lineage>
</organism>
<evidence type="ECO:0000313" key="1">
    <source>
        <dbReference type="EMBL" id="PNV68441.1"/>
    </source>
</evidence>
<reference evidence="2" key="1">
    <citation type="submission" date="2018-01" db="EMBL/GenBank/DDBJ databases">
        <title>Rubneribacter badeniensis gen. nov., sp. nov., and Colonibacter rubneri, gen. nov., sp. nov., WGS of new members of the Eggerthellaceae.</title>
        <authorList>
            <person name="Danylec N."/>
            <person name="Stoll D.A."/>
            <person name="Doetsch A."/>
            <person name="Kulling S.E."/>
            <person name="Huch M."/>
        </authorList>
    </citation>
    <scope>NUCLEOTIDE SEQUENCE [LARGE SCALE GENOMIC DNA]</scope>
    <source>
        <strain evidence="2">ResAG-96</strain>
    </source>
</reference>
<dbReference type="Gene3D" id="3.40.50.880">
    <property type="match status" value="1"/>
</dbReference>
<dbReference type="InterPro" id="IPR011697">
    <property type="entry name" value="Peptidase_C26"/>
</dbReference>
<name>A0A2K2UDN6_9ACTN</name>
<dbReference type="Pfam" id="PF07722">
    <property type="entry name" value="Peptidase_C26"/>
    <property type="match status" value="1"/>
</dbReference>
<dbReference type="PROSITE" id="PS51273">
    <property type="entry name" value="GATASE_TYPE_1"/>
    <property type="match status" value="1"/>
</dbReference>
<sequence>MIIGITTTYEEDHGYERANVEYLERIAQAGGTPVLLPPAPGGDEAAIAAAREVATRIDGLVLSGGGDIDPALYEEARLPETVNVVHTRDIYEMALARYAHELDLPVLGICRGMQVMNVALGGTLYQDMNACGLTAVDHQQQPPYDATEQRADVASGSLLARLLCGRPETGMAPGCQAGWPADLETGRAGTGPCTIRINTMHHQALASLAPVLRVSAVSDDGIVEAVEDPTRSFFLGVQWHPEYLRRDAPLFEALVAAARS</sequence>
<accession>A0A2K2UDN6</accession>
<keyword evidence="2" id="KW-1185">Reference proteome</keyword>
<comment type="caution">
    <text evidence="1">The sequence shown here is derived from an EMBL/GenBank/DDBJ whole genome shotgun (WGS) entry which is preliminary data.</text>
</comment>
<proteinExistence type="predicted"/>
<protein>
    <submittedName>
        <fullName evidence="1">Peptidase C26</fullName>
    </submittedName>
</protein>
<dbReference type="GO" id="GO:0016811">
    <property type="term" value="F:hydrolase activity, acting on carbon-nitrogen (but not peptide) bonds, in linear amides"/>
    <property type="evidence" value="ECO:0007669"/>
    <property type="project" value="InterPro"/>
</dbReference>
<gene>
    <name evidence="1" type="ORF">C2L71_00130</name>
</gene>
<dbReference type="CDD" id="cd01745">
    <property type="entry name" value="GATase1_2"/>
    <property type="match status" value="1"/>
</dbReference>
<evidence type="ECO:0000313" key="2">
    <source>
        <dbReference type="Proteomes" id="UP000236197"/>
    </source>
</evidence>
<dbReference type="PANTHER" id="PTHR43235:SF1">
    <property type="entry name" value="GLUTAMINE AMIDOTRANSFERASE PB2B2.05-RELATED"/>
    <property type="match status" value="1"/>
</dbReference>
<dbReference type="InterPro" id="IPR029062">
    <property type="entry name" value="Class_I_gatase-like"/>
</dbReference>
<dbReference type="EMBL" id="PPEK01000001">
    <property type="protein sequence ID" value="PNV68441.1"/>
    <property type="molecule type" value="Genomic_DNA"/>
</dbReference>
<dbReference type="GO" id="GO:0005829">
    <property type="term" value="C:cytosol"/>
    <property type="evidence" value="ECO:0007669"/>
    <property type="project" value="TreeGrafter"/>
</dbReference>
<dbReference type="Proteomes" id="UP000236197">
    <property type="component" value="Unassembled WGS sequence"/>
</dbReference>
<dbReference type="OrthoDB" id="9813383at2"/>
<dbReference type="RefSeq" id="WP_103263770.1">
    <property type="nucleotide sequence ID" value="NZ_CABMLE010000001.1"/>
</dbReference>
<dbReference type="AlphaFoldDB" id="A0A2K2UDN6"/>
<dbReference type="InterPro" id="IPR044668">
    <property type="entry name" value="PuuD-like"/>
</dbReference>
<dbReference type="SUPFAM" id="SSF52317">
    <property type="entry name" value="Class I glutamine amidotransferase-like"/>
    <property type="match status" value="1"/>
</dbReference>
<dbReference type="PANTHER" id="PTHR43235">
    <property type="entry name" value="GLUTAMINE AMIDOTRANSFERASE PB2B2.05-RELATED"/>
    <property type="match status" value="1"/>
</dbReference>